<gene>
    <name evidence="1" type="ORF">SNA_08640</name>
</gene>
<reference evidence="1 2" key="1">
    <citation type="submission" date="2014-09" db="EMBL/GenBank/DDBJ databases">
        <title>Draft genome sequence of Streptomyces natalensis ATCC 27448, producer of the antifungal pimaricin.</title>
        <authorList>
            <person name="Mendes M.V."/>
            <person name="Beites T."/>
            <person name="Pires S."/>
            <person name="Santos C.L."/>
            <person name="Moradas-Ferreira P."/>
        </authorList>
    </citation>
    <scope>NUCLEOTIDE SEQUENCE [LARGE SCALE GENOMIC DNA]</scope>
    <source>
        <strain evidence="1 2">ATCC 27448</strain>
    </source>
</reference>
<dbReference type="RefSeq" id="WP_030073302.1">
    <property type="nucleotide sequence ID" value="NZ_JRKI01000009.1"/>
</dbReference>
<evidence type="ECO:0000313" key="1">
    <source>
        <dbReference type="EMBL" id="KIZ18651.1"/>
    </source>
</evidence>
<organism evidence="1 2">
    <name type="scientific">Streptomyces natalensis ATCC 27448</name>
    <dbReference type="NCBI Taxonomy" id="1240678"/>
    <lineage>
        <taxon>Bacteria</taxon>
        <taxon>Bacillati</taxon>
        <taxon>Actinomycetota</taxon>
        <taxon>Actinomycetes</taxon>
        <taxon>Kitasatosporales</taxon>
        <taxon>Streptomycetaceae</taxon>
        <taxon>Streptomyces</taxon>
    </lineage>
</organism>
<dbReference type="PATRIC" id="fig|1240678.4.peg.1809"/>
<name>A0A0D7CRG4_9ACTN</name>
<keyword evidence="2" id="KW-1185">Reference proteome</keyword>
<proteinExistence type="predicted"/>
<comment type="caution">
    <text evidence="1">The sequence shown here is derived from an EMBL/GenBank/DDBJ whole genome shotgun (WGS) entry which is preliminary data.</text>
</comment>
<accession>A0A0D7CRG4</accession>
<dbReference type="EMBL" id="JRKI01000009">
    <property type="protein sequence ID" value="KIZ18651.1"/>
    <property type="molecule type" value="Genomic_DNA"/>
</dbReference>
<dbReference type="Proteomes" id="UP000032458">
    <property type="component" value="Unassembled WGS sequence"/>
</dbReference>
<sequence>MTSNYSPIVLPELSVLAAEQRDARLRTLKADEEARETARQALEERERTAAERGAQEMVETVFPGTLARVVSLEMWRGYPSLTRTFVNAVPPSAVAYLGGNTYLHYAELESGDWVMTLHQPCTACGARVEHRLWDDIELGACLASDDNPQLCGARSCERRSAA</sequence>
<protein>
    <submittedName>
        <fullName evidence="1">Uncharacterized protein</fullName>
    </submittedName>
</protein>
<evidence type="ECO:0000313" key="2">
    <source>
        <dbReference type="Proteomes" id="UP000032458"/>
    </source>
</evidence>
<dbReference type="AlphaFoldDB" id="A0A0D7CRG4"/>